<dbReference type="EMBL" id="CP073355">
    <property type="protein sequence ID" value="URA09394.1"/>
    <property type="molecule type" value="Genomic_DNA"/>
</dbReference>
<protein>
    <submittedName>
        <fullName evidence="2">Uncharacterized protein</fullName>
    </submittedName>
</protein>
<evidence type="ECO:0000256" key="1">
    <source>
        <dbReference type="SAM" id="Phobius"/>
    </source>
</evidence>
<keyword evidence="1" id="KW-1133">Transmembrane helix</keyword>
<sequence length="136" mass="15212">MEKKNNVKVFVAAGVLVVLVILGIWISRVLVENLTDAYASKLVGYYKALSTSSTNLSMVESSFVDGAKIPLAKGYEIYLLDRKDIVESNQIVLEYLVINKEQKTKVAYLNEAVFFRSAEPKISQILPLKKGKLIEK</sequence>
<keyword evidence="3" id="KW-1185">Reference proteome</keyword>
<keyword evidence="1" id="KW-0812">Transmembrane</keyword>
<organism evidence="2 3">
    <name type="scientific">Thermospira aquatica</name>
    <dbReference type="NCBI Taxonomy" id="2828656"/>
    <lineage>
        <taxon>Bacteria</taxon>
        <taxon>Pseudomonadati</taxon>
        <taxon>Spirochaetota</taxon>
        <taxon>Spirochaetia</taxon>
        <taxon>Brevinematales</taxon>
        <taxon>Thermospiraceae</taxon>
        <taxon>Thermospira</taxon>
    </lineage>
</organism>
<gene>
    <name evidence="2" type="ORF">KDW03_07815</name>
</gene>
<reference evidence="2" key="2">
    <citation type="submission" date="2022-06" db="EMBL/GenBank/DDBJ databases">
        <title>Thermospira aquatica gen. nov., sp. nov.</title>
        <authorList>
            <person name="Ben Ali Gam Z."/>
            <person name="Labat M."/>
        </authorList>
    </citation>
    <scope>NUCLEOTIDE SEQUENCE</scope>
    <source>
        <strain evidence="2">F1F22</strain>
    </source>
</reference>
<keyword evidence="1" id="KW-0472">Membrane</keyword>
<dbReference type="RefSeq" id="WP_271434522.1">
    <property type="nucleotide sequence ID" value="NZ_CP073355.1"/>
</dbReference>
<name>A0AAX3BB44_9SPIR</name>
<dbReference type="AlphaFoldDB" id="A0AAX3BB44"/>
<evidence type="ECO:0000313" key="2">
    <source>
        <dbReference type="EMBL" id="URA09394.1"/>
    </source>
</evidence>
<evidence type="ECO:0000313" key="3">
    <source>
        <dbReference type="Proteomes" id="UP001056539"/>
    </source>
</evidence>
<reference evidence="2" key="1">
    <citation type="submission" date="2021-04" db="EMBL/GenBank/DDBJ databases">
        <authorList>
            <person name="Postec A."/>
        </authorList>
    </citation>
    <scope>NUCLEOTIDE SEQUENCE</scope>
    <source>
        <strain evidence="2">F1F22</strain>
    </source>
</reference>
<dbReference type="KEGG" id="taqu:KDW03_07815"/>
<proteinExistence type="predicted"/>
<dbReference type="Proteomes" id="UP001056539">
    <property type="component" value="Chromosome"/>
</dbReference>
<accession>A0AAX3BB44</accession>
<feature type="transmembrane region" description="Helical" evidence="1">
    <location>
        <begin position="7"/>
        <end position="26"/>
    </location>
</feature>